<evidence type="ECO:0000313" key="6">
    <source>
        <dbReference type="Proteomes" id="UP000286947"/>
    </source>
</evidence>
<feature type="signal peptide" evidence="3">
    <location>
        <begin position="1"/>
        <end position="29"/>
    </location>
</feature>
<dbReference type="RefSeq" id="WP_126977914.1">
    <property type="nucleotide sequence ID" value="NZ_PQSP01000001.1"/>
</dbReference>
<evidence type="ECO:0000259" key="4">
    <source>
        <dbReference type="Pfam" id="PF13458"/>
    </source>
</evidence>
<feature type="domain" description="Leucine-binding protein" evidence="4">
    <location>
        <begin position="37"/>
        <end position="399"/>
    </location>
</feature>
<evidence type="ECO:0000313" key="5">
    <source>
        <dbReference type="EMBL" id="RUS68055.1"/>
    </source>
</evidence>
<evidence type="ECO:0000256" key="3">
    <source>
        <dbReference type="SAM" id="SignalP"/>
    </source>
</evidence>
<dbReference type="InterPro" id="IPR051010">
    <property type="entry name" value="BCAA_transport"/>
</dbReference>
<dbReference type="OrthoDB" id="5289062at2"/>
<gene>
    <name evidence="5" type="ORF">CUZ56_00539</name>
</gene>
<protein>
    <recommendedName>
        <fullName evidence="4">Leucine-binding protein domain-containing protein</fullName>
    </recommendedName>
</protein>
<dbReference type="Pfam" id="PF13458">
    <property type="entry name" value="Peripla_BP_6"/>
    <property type="match status" value="1"/>
</dbReference>
<dbReference type="EMBL" id="PQSP01000001">
    <property type="protein sequence ID" value="RUS68055.1"/>
    <property type="molecule type" value="Genomic_DNA"/>
</dbReference>
<comment type="caution">
    <text evidence="5">The sequence shown here is derived from an EMBL/GenBank/DDBJ whole genome shotgun (WGS) entry which is preliminary data.</text>
</comment>
<keyword evidence="6" id="KW-1185">Reference proteome</keyword>
<organism evidence="5 6">
    <name type="scientific">Saezia sanguinis</name>
    <dbReference type="NCBI Taxonomy" id="1965230"/>
    <lineage>
        <taxon>Bacteria</taxon>
        <taxon>Pseudomonadati</taxon>
        <taxon>Pseudomonadota</taxon>
        <taxon>Betaproteobacteria</taxon>
        <taxon>Burkholderiales</taxon>
        <taxon>Saeziaceae</taxon>
        <taxon>Saezia</taxon>
    </lineage>
</organism>
<accession>A0A433SH39</accession>
<dbReference type="Proteomes" id="UP000286947">
    <property type="component" value="Unassembled WGS sequence"/>
</dbReference>
<dbReference type="AlphaFoldDB" id="A0A433SH39"/>
<reference evidence="5 6" key="1">
    <citation type="submission" date="2018-01" db="EMBL/GenBank/DDBJ databases">
        <title>Saezia sanguinis gen. nov., sp. nov., in the order Burkholderiales isolated from human blood.</title>
        <authorList>
            <person name="Medina-Pascual M.J."/>
            <person name="Valdezate S."/>
            <person name="Monzon S."/>
            <person name="Cuesta I."/>
            <person name="Carrasco G."/>
            <person name="Villalon P."/>
            <person name="Saez-Nieto J.A."/>
        </authorList>
    </citation>
    <scope>NUCLEOTIDE SEQUENCE [LARGE SCALE GENOMIC DNA]</scope>
    <source>
        <strain evidence="5 6">CNM695-12</strain>
    </source>
</reference>
<sequence precursor="true">MTQNLWKRRQLLGLPLALWGSAGAASAWAQEQQSWPEVKVALVEGFSGAFGNAGEGIYRNFLFASGAINAAGGIVIKGVPHRLVVERFDSQGSVQGALSMLKAVVDKKIRIVAQGNSSAVAGALLDAINKHNARNPAQRLLFLNYSAVETALTNERCSFWHFRFDTHADMRLKALFEVLKGDQNVSKVYLVGQDYSFGRYVVERARQMIPEVRPDIEVVGQVLHPTGQVKDFIPYATQIKASGAQAIVTGNYGNDLSLLVRAVRDVGLDASFYTFYANDLGTPTAMGDAGVGRAMAVIEWHPNVGVELGGKAGEASDAFYLAFRERFSKPNEDFIRLRIHVMLEMLARAVAQAEVVDAQWIAQALEGMHYQNAFHSGVMRAQDHQFQQMLTVMRMEKAGTPGIRFTNEGSAYGFRTVLRLTPDQVEMPSYCQMQRPVS</sequence>
<proteinExistence type="inferred from homology"/>
<keyword evidence="2 3" id="KW-0732">Signal</keyword>
<dbReference type="InterPro" id="IPR028082">
    <property type="entry name" value="Peripla_BP_I"/>
</dbReference>
<dbReference type="SUPFAM" id="SSF53822">
    <property type="entry name" value="Periplasmic binding protein-like I"/>
    <property type="match status" value="1"/>
</dbReference>
<dbReference type="PANTHER" id="PTHR30483">
    <property type="entry name" value="LEUCINE-SPECIFIC-BINDING PROTEIN"/>
    <property type="match status" value="1"/>
</dbReference>
<feature type="chain" id="PRO_5019339513" description="Leucine-binding protein domain-containing protein" evidence="3">
    <location>
        <begin position="30"/>
        <end position="438"/>
    </location>
</feature>
<comment type="similarity">
    <text evidence="1">Belongs to the leucine-binding protein family.</text>
</comment>
<evidence type="ECO:0000256" key="2">
    <source>
        <dbReference type="ARBA" id="ARBA00022729"/>
    </source>
</evidence>
<evidence type="ECO:0000256" key="1">
    <source>
        <dbReference type="ARBA" id="ARBA00010062"/>
    </source>
</evidence>
<dbReference type="Gene3D" id="3.40.50.2300">
    <property type="match status" value="2"/>
</dbReference>
<dbReference type="InterPro" id="IPR028081">
    <property type="entry name" value="Leu-bd"/>
</dbReference>
<name>A0A433SH39_9BURK</name>
<dbReference type="CDD" id="cd06329">
    <property type="entry name" value="PBP1_SBP-like"/>
    <property type="match status" value="1"/>
</dbReference>